<dbReference type="SUPFAM" id="SSF50969">
    <property type="entry name" value="YVTN repeat-like/Quinoprotein amine dehydrogenase"/>
    <property type="match status" value="1"/>
</dbReference>
<dbReference type="InterPro" id="IPR011044">
    <property type="entry name" value="Quino_amine_DH_bsu"/>
</dbReference>
<sequence>MWKKIILAALALGAALFIYGEAKTEQQELVSSFGGLTQLVVLDGIEKKRVLVLDAGTQEVQYEIPAGNNPQVEVSPKQKRLYLFDGDRLKVIDLQSGQVLKETDVPHRVKYTIYADFTEISRDGRTLVTAALDDETRTEWVTLIDTETLEVRSTEPRPYDSLDIACAGRDTAQMLVTDATGHRACSTSHRRF</sequence>
<evidence type="ECO:0000313" key="1">
    <source>
        <dbReference type="EMBL" id="MCX7571991.1"/>
    </source>
</evidence>
<dbReference type="Proteomes" id="UP001208017">
    <property type="component" value="Unassembled WGS sequence"/>
</dbReference>
<reference evidence="1 2" key="1">
    <citation type="submission" date="2022-11" db="EMBL/GenBank/DDBJ databases">
        <title>Study of microbial diversity in lake waters.</title>
        <authorList>
            <person name="Zhang J."/>
        </authorList>
    </citation>
    <scope>NUCLEOTIDE SEQUENCE [LARGE SCALE GENOMIC DNA]</scope>
    <source>
        <strain evidence="1 2">DT12</strain>
    </source>
</reference>
<name>A0ABT3X6C4_9BACL</name>
<evidence type="ECO:0000313" key="2">
    <source>
        <dbReference type="Proteomes" id="UP001208017"/>
    </source>
</evidence>
<proteinExistence type="predicted"/>
<dbReference type="InterPro" id="IPR015943">
    <property type="entry name" value="WD40/YVTN_repeat-like_dom_sf"/>
</dbReference>
<comment type="caution">
    <text evidence="1">The sequence shown here is derived from an EMBL/GenBank/DDBJ whole genome shotgun (WGS) entry which is preliminary data.</text>
</comment>
<protein>
    <submittedName>
        <fullName evidence="1">Uncharacterized protein</fullName>
    </submittedName>
</protein>
<gene>
    <name evidence="1" type="ORF">OS242_18800</name>
</gene>
<dbReference type="EMBL" id="JAPMLT010000014">
    <property type="protein sequence ID" value="MCX7571991.1"/>
    <property type="molecule type" value="Genomic_DNA"/>
</dbReference>
<keyword evidence="2" id="KW-1185">Reference proteome</keyword>
<accession>A0ABT3X6C4</accession>
<dbReference type="Gene3D" id="2.130.10.10">
    <property type="entry name" value="YVTN repeat-like/Quinoprotein amine dehydrogenase"/>
    <property type="match status" value="1"/>
</dbReference>
<organism evidence="1 2">
    <name type="scientific">Tumebacillus lacus</name>
    <dbReference type="NCBI Taxonomy" id="2995335"/>
    <lineage>
        <taxon>Bacteria</taxon>
        <taxon>Bacillati</taxon>
        <taxon>Bacillota</taxon>
        <taxon>Bacilli</taxon>
        <taxon>Bacillales</taxon>
        <taxon>Alicyclobacillaceae</taxon>
        <taxon>Tumebacillus</taxon>
    </lineage>
</organism>
<dbReference type="RefSeq" id="WP_267153235.1">
    <property type="nucleotide sequence ID" value="NZ_JAPMLT010000014.1"/>
</dbReference>